<evidence type="ECO:0000313" key="1">
    <source>
        <dbReference type="EMBL" id="GII75686.1"/>
    </source>
</evidence>
<name>A0A919UW50_9ACTN</name>
<accession>A0A919UW50</accession>
<evidence type="ECO:0000313" key="2">
    <source>
        <dbReference type="Proteomes" id="UP000655287"/>
    </source>
</evidence>
<dbReference type="EMBL" id="BOOU01000010">
    <property type="protein sequence ID" value="GII75686.1"/>
    <property type="molecule type" value="Genomic_DNA"/>
</dbReference>
<sequence>MPSTPRRAGSARAADTVAAPRLLVAWQDPQTHLILPVGILEQSPHGFSFSYLRRARDIAGFRPLFGFDRLEDRYESPGLFPLFRQRLMDSRRTDYLRYLTALGLSENASPLAVLGRSEGRRAGDSIFLMAEPEVDDKGRTHADFFVHGIRYKADAESQIATLRVGEPLRLRDDPDNPVNSRALLVTHRGDELGWVPNLLLNYVHIVRDTDDVAIFVAQVNGNDVPPNLRLRVELTGTVPVGYRPFHGEEWATIA</sequence>
<dbReference type="RefSeq" id="WP_203982341.1">
    <property type="nucleotide sequence ID" value="NZ_BOOU01000010.1"/>
</dbReference>
<keyword evidence="2" id="KW-1185">Reference proteome</keyword>
<evidence type="ECO:0008006" key="3">
    <source>
        <dbReference type="Google" id="ProtNLM"/>
    </source>
</evidence>
<protein>
    <recommendedName>
        <fullName evidence="3">HIRAN domain-containing protein</fullName>
    </recommendedName>
</protein>
<dbReference type="AlphaFoldDB" id="A0A919UW50"/>
<proteinExistence type="predicted"/>
<dbReference type="Gene3D" id="3.30.70.2330">
    <property type="match status" value="1"/>
</dbReference>
<gene>
    <name evidence="1" type="ORF">Sru01_06680</name>
</gene>
<reference evidence="1" key="1">
    <citation type="submission" date="2021-01" db="EMBL/GenBank/DDBJ databases">
        <title>Whole genome shotgun sequence of Sphaerisporangium rufum NBRC 109079.</title>
        <authorList>
            <person name="Komaki H."/>
            <person name="Tamura T."/>
        </authorList>
    </citation>
    <scope>NUCLEOTIDE SEQUENCE</scope>
    <source>
        <strain evidence="1">NBRC 109079</strain>
    </source>
</reference>
<organism evidence="1 2">
    <name type="scientific">Sphaerisporangium rufum</name>
    <dbReference type="NCBI Taxonomy" id="1381558"/>
    <lineage>
        <taxon>Bacteria</taxon>
        <taxon>Bacillati</taxon>
        <taxon>Actinomycetota</taxon>
        <taxon>Actinomycetes</taxon>
        <taxon>Streptosporangiales</taxon>
        <taxon>Streptosporangiaceae</taxon>
        <taxon>Sphaerisporangium</taxon>
    </lineage>
</organism>
<comment type="caution">
    <text evidence="1">The sequence shown here is derived from an EMBL/GenBank/DDBJ whole genome shotgun (WGS) entry which is preliminary data.</text>
</comment>
<dbReference type="Proteomes" id="UP000655287">
    <property type="component" value="Unassembled WGS sequence"/>
</dbReference>